<dbReference type="RefSeq" id="WP_162840183.1">
    <property type="nucleotide sequence ID" value="NZ_AP019840.1"/>
</dbReference>
<organism evidence="1 2">
    <name type="scientific">Leptotrichia trevisanii</name>
    <dbReference type="NCBI Taxonomy" id="109328"/>
    <lineage>
        <taxon>Bacteria</taxon>
        <taxon>Fusobacteriati</taxon>
        <taxon>Fusobacteriota</taxon>
        <taxon>Fusobacteriia</taxon>
        <taxon>Fusobacteriales</taxon>
        <taxon>Leptotrichiaceae</taxon>
        <taxon>Leptotrichia</taxon>
    </lineage>
</organism>
<name>A0A510KPH6_9FUSO</name>
<proteinExistence type="predicted"/>
<accession>A0A510KPH6</accession>
<dbReference type="EMBL" id="AP019840">
    <property type="protein sequence ID" value="BBM52541.1"/>
    <property type="molecule type" value="Genomic_DNA"/>
</dbReference>
<gene>
    <name evidence="1" type="ORF">JMUB3935_1520</name>
</gene>
<dbReference type="Proteomes" id="UP000321378">
    <property type="component" value="Chromosome"/>
</dbReference>
<evidence type="ECO:0000313" key="2">
    <source>
        <dbReference type="Proteomes" id="UP000321378"/>
    </source>
</evidence>
<sequence>MDKYVLKIETDNLDVYKQICKVLGVDVSENLMKLGNEESVFTNVIFIFEKKEEG</sequence>
<protein>
    <submittedName>
        <fullName evidence="1">Uncharacterized protein</fullName>
    </submittedName>
</protein>
<reference evidence="1 2" key="1">
    <citation type="submission" date="2019-07" db="EMBL/GenBank/DDBJ databases">
        <title>Complete Genome Sequence of Leptotrichia trevisanii Strain JMUB3935.</title>
        <authorList>
            <person name="Watanabe S."/>
            <person name="Cui L."/>
        </authorList>
    </citation>
    <scope>NUCLEOTIDE SEQUENCE [LARGE SCALE GENOMIC DNA]</scope>
    <source>
        <strain evidence="1 2">JMUB3935</strain>
    </source>
</reference>
<dbReference type="STRING" id="1122173.GCA_000482505_02613"/>
<evidence type="ECO:0000313" key="1">
    <source>
        <dbReference type="EMBL" id="BBM52541.1"/>
    </source>
</evidence>
<dbReference type="AlphaFoldDB" id="A0A510KPH6"/>